<name>A0AA39ZF71_9PEZI</name>
<evidence type="ECO:0000256" key="1">
    <source>
        <dbReference type="SAM" id="MobiDB-lite"/>
    </source>
</evidence>
<keyword evidence="3" id="KW-1185">Reference proteome</keyword>
<dbReference type="Proteomes" id="UP001174997">
    <property type="component" value="Unassembled WGS sequence"/>
</dbReference>
<accession>A0AA39ZF71</accession>
<gene>
    <name evidence="2" type="ORF">QBC41DRAFT_223980</name>
</gene>
<feature type="region of interest" description="Disordered" evidence="1">
    <location>
        <begin position="1"/>
        <end position="36"/>
    </location>
</feature>
<evidence type="ECO:0000313" key="2">
    <source>
        <dbReference type="EMBL" id="KAK0669406.1"/>
    </source>
</evidence>
<feature type="non-terminal residue" evidence="2">
    <location>
        <position position="1"/>
    </location>
</feature>
<dbReference type="EMBL" id="JAULSY010000043">
    <property type="protein sequence ID" value="KAK0669406.1"/>
    <property type="molecule type" value="Genomic_DNA"/>
</dbReference>
<reference evidence="2" key="1">
    <citation type="submission" date="2023-06" db="EMBL/GenBank/DDBJ databases">
        <title>Genome-scale phylogeny and comparative genomics of the fungal order Sordariales.</title>
        <authorList>
            <consortium name="Lawrence Berkeley National Laboratory"/>
            <person name="Hensen N."/>
            <person name="Bonometti L."/>
            <person name="Westerberg I."/>
            <person name="Brannstrom I.O."/>
            <person name="Guillou S."/>
            <person name="Cros-Aarteil S."/>
            <person name="Calhoun S."/>
            <person name="Haridas S."/>
            <person name="Kuo A."/>
            <person name="Mondo S."/>
            <person name="Pangilinan J."/>
            <person name="Riley R."/>
            <person name="Labutti K."/>
            <person name="Andreopoulos B."/>
            <person name="Lipzen A."/>
            <person name="Chen C."/>
            <person name="Yanf M."/>
            <person name="Daum C."/>
            <person name="Ng V."/>
            <person name="Clum A."/>
            <person name="Steindorff A."/>
            <person name="Ohm R."/>
            <person name="Martin F."/>
            <person name="Silar P."/>
            <person name="Natvig D."/>
            <person name="Lalanne C."/>
            <person name="Gautier V."/>
            <person name="Ament-Velasquez S.L."/>
            <person name="Kruys A."/>
            <person name="Hutchinson M.I."/>
            <person name="Powell A.J."/>
            <person name="Barry K."/>
            <person name="Miller A.N."/>
            <person name="Grigoriev I.V."/>
            <person name="Debuchy R."/>
            <person name="Gladieux P."/>
            <person name="Thoren M.H."/>
            <person name="Johannesson H."/>
        </authorList>
    </citation>
    <scope>NUCLEOTIDE SEQUENCE</scope>
    <source>
        <strain evidence="2">CBS 307.81</strain>
    </source>
</reference>
<protein>
    <submittedName>
        <fullName evidence="2">Uncharacterized protein</fullName>
    </submittedName>
</protein>
<organism evidence="2 3">
    <name type="scientific">Cercophora samala</name>
    <dbReference type="NCBI Taxonomy" id="330535"/>
    <lineage>
        <taxon>Eukaryota</taxon>
        <taxon>Fungi</taxon>
        <taxon>Dikarya</taxon>
        <taxon>Ascomycota</taxon>
        <taxon>Pezizomycotina</taxon>
        <taxon>Sordariomycetes</taxon>
        <taxon>Sordariomycetidae</taxon>
        <taxon>Sordariales</taxon>
        <taxon>Lasiosphaeriaceae</taxon>
        <taxon>Cercophora</taxon>
    </lineage>
</organism>
<evidence type="ECO:0000313" key="3">
    <source>
        <dbReference type="Proteomes" id="UP001174997"/>
    </source>
</evidence>
<sequence>IAVITRKQPKRKAAEPPQTQPNPKRTIHITTQPRTSTTKIKLKNTPKTAVTDVQDTKELYGRFRNRYDTNPPRDQVRGIWRFINQIKNPDVAKHLQQSLVISLPEYVKLGSKGRMTTQINGVQRIFITISGKVTWKMFSEAFDKYAASHLKE</sequence>
<proteinExistence type="predicted"/>
<comment type="caution">
    <text evidence="2">The sequence shown here is derived from an EMBL/GenBank/DDBJ whole genome shotgun (WGS) entry which is preliminary data.</text>
</comment>
<dbReference type="AlphaFoldDB" id="A0AA39ZF71"/>